<keyword evidence="1" id="KW-0812">Transmembrane</keyword>
<protein>
    <submittedName>
        <fullName evidence="2">Uncharacterized protein</fullName>
    </submittedName>
</protein>
<dbReference type="EMBL" id="RBCJ01000002">
    <property type="protein sequence ID" value="RKN81213.1"/>
    <property type="molecule type" value="Genomic_DNA"/>
</dbReference>
<dbReference type="Proteomes" id="UP000276603">
    <property type="component" value="Unassembled WGS sequence"/>
</dbReference>
<feature type="transmembrane region" description="Helical" evidence="1">
    <location>
        <begin position="12"/>
        <end position="29"/>
    </location>
</feature>
<accession>A0A3B0C587</accession>
<dbReference type="AlphaFoldDB" id="A0A3B0C587"/>
<evidence type="ECO:0000313" key="3">
    <source>
        <dbReference type="Proteomes" id="UP000276603"/>
    </source>
</evidence>
<organism evidence="2 3">
    <name type="scientific">Ulvibacterium marinum</name>
    <dbReference type="NCBI Taxonomy" id="2419782"/>
    <lineage>
        <taxon>Bacteria</taxon>
        <taxon>Pseudomonadati</taxon>
        <taxon>Bacteroidota</taxon>
        <taxon>Flavobacteriia</taxon>
        <taxon>Flavobacteriales</taxon>
        <taxon>Flavobacteriaceae</taxon>
        <taxon>Ulvibacterium</taxon>
    </lineage>
</organism>
<gene>
    <name evidence="2" type="ORF">D7Z94_09740</name>
</gene>
<sequence length="101" mass="11525">MSNPKDIFESNWIPIINSILFLSFCYLAYDKTTDFIIACLGGTFIISIFLSLRGRFYGFGKVYVRWASFPVVICLILGFLLGTGLIWWILGMFGIFGYEPN</sequence>
<keyword evidence="1" id="KW-1133">Transmembrane helix</keyword>
<reference evidence="2 3" key="1">
    <citation type="submission" date="2018-10" db="EMBL/GenBank/DDBJ databases">
        <title>Ulvibacterium marinum gen. nov., sp. nov., a novel marine bacterium of the family Flavobacteriaceae, isolated from a culture of the green alga Ulva prolifera.</title>
        <authorList>
            <person name="Zhang Z."/>
        </authorList>
    </citation>
    <scope>NUCLEOTIDE SEQUENCE [LARGE SCALE GENOMIC DNA]</scope>
    <source>
        <strain evidence="2 3">CCMM003</strain>
    </source>
</reference>
<name>A0A3B0C587_9FLAO</name>
<feature type="transmembrane region" description="Helical" evidence="1">
    <location>
        <begin position="35"/>
        <end position="52"/>
    </location>
</feature>
<keyword evidence="3" id="KW-1185">Reference proteome</keyword>
<evidence type="ECO:0000256" key="1">
    <source>
        <dbReference type="SAM" id="Phobius"/>
    </source>
</evidence>
<evidence type="ECO:0000313" key="2">
    <source>
        <dbReference type="EMBL" id="RKN81213.1"/>
    </source>
</evidence>
<comment type="caution">
    <text evidence="2">The sequence shown here is derived from an EMBL/GenBank/DDBJ whole genome shotgun (WGS) entry which is preliminary data.</text>
</comment>
<keyword evidence="1" id="KW-0472">Membrane</keyword>
<proteinExistence type="predicted"/>
<feature type="transmembrane region" description="Helical" evidence="1">
    <location>
        <begin position="64"/>
        <end position="90"/>
    </location>
</feature>